<dbReference type="InterPro" id="IPR036249">
    <property type="entry name" value="Thioredoxin-like_sf"/>
</dbReference>
<dbReference type="CDD" id="cd02966">
    <property type="entry name" value="TlpA_like_family"/>
    <property type="match status" value="1"/>
</dbReference>
<gene>
    <name evidence="3" type="ORF">T260_03095</name>
</gene>
<dbReference type="EMBL" id="AYSF01000029">
    <property type="protein sequence ID" value="ESU73413.1"/>
    <property type="molecule type" value="Genomic_DNA"/>
</dbReference>
<sequence length="184" mass="20986">MKKATVVLVLLILTGWAIYDTLSKNMASSVKDGGKSEGQVAEGIEVGNRAPDFVLRTLNGEEVRLSDFRGKRVIVNIWATWCPPCRAEMPDMQKFYEQYKDERVEIVAVNLTQSERQPEHVARFIQEYGITFTVVLDEKGEVSRQYEAQAIPTSYLIDSKGIIRKKMIGPMSYDWMVDQMESIQ</sequence>
<proteinExistence type="predicted"/>
<evidence type="ECO:0000256" key="1">
    <source>
        <dbReference type="ARBA" id="ARBA00023157"/>
    </source>
</evidence>
<comment type="caution">
    <text evidence="3">The sequence shown here is derived from an EMBL/GenBank/DDBJ whole genome shotgun (WGS) entry which is preliminary data.</text>
</comment>
<dbReference type="InterPro" id="IPR013766">
    <property type="entry name" value="Thioredoxin_domain"/>
</dbReference>
<dbReference type="InterPro" id="IPR000866">
    <property type="entry name" value="AhpC/TSA"/>
</dbReference>
<organism evidence="3 4">
    <name type="scientific">Geobacillus thermopakistaniensis (strain MAS1)</name>
    <dbReference type="NCBI Taxonomy" id="1408282"/>
    <lineage>
        <taxon>Bacteria</taxon>
        <taxon>Bacillati</taxon>
        <taxon>Bacillota</taxon>
        <taxon>Bacilli</taxon>
        <taxon>Bacillales</taxon>
        <taxon>Anoxybacillaceae</taxon>
        <taxon>Geobacillus</taxon>
    </lineage>
</organism>
<dbReference type="Gene3D" id="3.40.30.10">
    <property type="entry name" value="Glutaredoxin"/>
    <property type="match status" value="1"/>
</dbReference>
<dbReference type="InterPro" id="IPR050553">
    <property type="entry name" value="Thioredoxin_ResA/DsbE_sf"/>
</dbReference>
<reference evidence="3 4" key="1">
    <citation type="journal article" date="2014" name="Genome Announc.">
        <title>Draft Genome Sequence of Geobacillus thermopakistaniensis Strain MAS1.</title>
        <authorList>
            <person name="Siddiqui M.A."/>
            <person name="Rashid N."/>
            <person name="Ayyampalayam S."/>
            <person name="Whitman W.B."/>
        </authorList>
    </citation>
    <scope>NUCLEOTIDE SEQUENCE [LARGE SCALE GENOMIC DNA]</scope>
    <source>
        <strain evidence="3 4">MAS1</strain>
    </source>
</reference>
<dbReference type="GO" id="GO:0016209">
    <property type="term" value="F:antioxidant activity"/>
    <property type="evidence" value="ECO:0007669"/>
    <property type="project" value="InterPro"/>
</dbReference>
<feature type="domain" description="Thioredoxin" evidence="2">
    <location>
        <begin position="44"/>
        <end position="184"/>
    </location>
</feature>
<dbReference type="Proteomes" id="UP000018339">
    <property type="component" value="Unassembled WGS sequence"/>
</dbReference>
<dbReference type="SUPFAM" id="SSF52833">
    <property type="entry name" value="Thioredoxin-like"/>
    <property type="match status" value="1"/>
</dbReference>
<dbReference type="Pfam" id="PF00578">
    <property type="entry name" value="AhpC-TSA"/>
    <property type="match status" value="1"/>
</dbReference>
<evidence type="ECO:0000313" key="3">
    <source>
        <dbReference type="EMBL" id="ESU73413.1"/>
    </source>
</evidence>
<accession>A0A7U9JDB9</accession>
<evidence type="ECO:0000313" key="4">
    <source>
        <dbReference type="Proteomes" id="UP000018339"/>
    </source>
</evidence>
<dbReference type="RefSeq" id="WP_023633458.1">
    <property type="nucleotide sequence ID" value="NZ_AYSF01000029.1"/>
</dbReference>
<dbReference type="PROSITE" id="PS00194">
    <property type="entry name" value="THIOREDOXIN_1"/>
    <property type="match status" value="1"/>
</dbReference>
<name>A0A7U9JDB9_GEOTM</name>
<evidence type="ECO:0000259" key="2">
    <source>
        <dbReference type="PROSITE" id="PS51352"/>
    </source>
</evidence>
<dbReference type="PANTHER" id="PTHR42852:SF1">
    <property type="entry name" value="THIOREDOXIN-LIKE PROTEIN YNEN"/>
    <property type="match status" value="1"/>
</dbReference>
<dbReference type="GO" id="GO:0016491">
    <property type="term" value="F:oxidoreductase activity"/>
    <property type="evidence" value="ECO:0007669"/>
    <property type="project" value="InterPro"/>
</dbReference>
<keyword evidence="1" id="KW-1015">Disulfide bond</keyword>
<dbReference type="PROSITE" id="PS51352">
    <property type="entry name" value="THIOREDOXIN_2"/>
    <property type="match status" value="1"/>
</dbReference>
<dbReference type="PANTHER" id="PTHR42852">
    <property type="entry name" value="THIOL:DISULFIDE INTERCHANGE PROTEIN DSBE"/>
    <property type="match status" value="1"/>
</dbReference>
<dbReference type="AlphaFoldDB" id="A0A7U9JDB9"/>
<keyword evidence="4" id="KW-1185">Reference proteome</keyword>
<protein>
    <submittedName>
        <fullName evidence="3">Cytochrome C biogenesis protein</fullName>
    </submittedName>
</protein>
<dbReference type="InterPro" id="IPR017937">
    <property type="entry name" value="Thioredoxin_CS"/>
</dbReference>